<dbReference type="AlphaFoldDB" id="A0A7W7YXQ3"/>
<gene>
    <name evidence="1" type="ORF">HNQ66_003528</name>
</gene>
<evidence type="ECO:0000313" key="1">
    <source>
        <dbReference type="EMBL" id="MBB5044115.1"/>
    </source>
</evidence>
<evidence type="ECO:0000313" key="2">
    <source>
        <dbReference type="Proteomes" id="UP000535406"/>
    </source>
</evidence>
<protein>
    <recommendedName>
        <fullName evidence="3">ANTAR domain-containing protein</fullName>
    </recommendedName>
</protein>
<comment type="caution">
    <text evidence="1">The sequence shown here is derived from an EMBL/GenBank/DDBJ whole genome shotgun (WGS) entry which is preliminary data.</text>
</comment>
<organism evidence="1 2">
    <name type="scientific">Shinella fusca</name>
    <dbReference type="NCBI Taxonomy" id="544480"/>
    <lineage>
        <taxon>Bacteria</taxon>
        <taxon>Pseudomonadati</taxon>
        <taxon>Pseudomonadota</taxon>
        <taxon>Alphaproteobacteria</taxon>
        <taxon>Hyphomicrobiales</taxon>
        <taxon>Rhizobiaceae</taxon>
        <taxon>Shinella</taxon>
    </lineage>
</organism>
<proteinExistence type="predicted"/>
<evidence type="ECO:0008006" key="3">
    <source>
        <dbReference type="Google" id="ProtNLM"/>
    </source>
</evidence>
<dbReference type="Proteomes" id="UP000535406">
    <property type="component" value="Unassembled WGS sequence"/>
</dbReference>
<reference evidence="1 2" key="1">
    <citation type="submission" date="2020-08" db="EMBL/GenBank/DDBJ databases">
        <title>Genomic Encyclopedia of Type Strains, Phase IV (KMG-IV): sequencing the most valuable type-strain genomes for metagenomic binning, comparative biology and taxonomic classification.</title>
        <authorList>
            <person name="Goeker M."/>
        </authorList>
    </citation>
    <scope>NUCLEOTIDE SEQUENCE [LARGE SCALE GENOMIC DNA]</scope>
    <source>
        <strain evidence="1 2">DSM 21319</strain>
    </source>
</reference>
<name>A0A7W7YXQ3_9HYPH</name>
<keyword evidence="2" id="KW-1185">Reference proteome</keyword>
<dbReference type="RefSeq" id="WP_184145467.1">
    <property type="nucleotide sequence ID" value="NZ_JACHIK010000013.1"/>
</dbReference>
<sequence>MQQPCSDEATEILALHGGDALEALRTLIAERDAVEERLAIAAIAMGLGGPHPRPACGR</sequence>
<dbReference type="EMBL" id="JACHIK010000013">
    <property type="protein sequence ID" value="MBB5044115.1"/>
    <property type="molecule type" value="Genomic_DNA"/>
</dbReference>
<accession>A0A7W7YXQ3</accession>